<sequence length="61" mass="7408">MNTNPKISLKKFTWDYPDKTFSEEKFLNSPELISRILKYGNIYEWVWLTHKLNKKGIKNFL</sequence>
<gene>
    <name evidence="1" type="ORF">S01H1_09037</name>
</gene>
<proteinExistence type="predicted"/>
<feature type="non-terminal residue" evidence="1">
    <location>
        <position position="61"/>
    </location>
</feature>
<reference evidence="1" key="1">
    <citation type="journal article" date="2014" name="Front. Microbiol.">
        <title>High frequency of phylogenetically diverse reductive dehalogenase-homologous genes in deep subseafloor sedimentary metagenomes.</title>
        <authorList>
            <person name="Kawai M."/>
            <person name="Futagami T."/>
            <person name="Toyoda A."/>
            <person name="Takaki Y."/>
            <person name="Nishi S."/>
            <person name="Hori S."/>
            <person name="Arai W."/>
            <person name="Tsubouchi T."/>
            <person name="Morono Y."/>
            <person name="Uchiyama I."/>
            <person name="Ito T."/>
            <person name="Fujiyama A."/>
            <person name="Inagaki F."/>
            <person name="Takami H."/>
        </authorList>
    </citation>
    <scope>NUCLEOTIDE SEQUENCE</scope>
    <source>
        <strain evidence="1">Expedition CK06-06</strain>
    </source>
</reference>
<evidence type="ECO:0000313" key="1">
    <source>
        <dbReference type="EMBL" id="GAF81067.1"/>
    </source>
</evidence>
<accession>X0SYS2</accession>
<comment type="caution">
    <text evidence="1">The sequence shown here is derived from an EMBL/GenBank/DDBJ whole genome shotgun (WGS) entry which is preliminary data.</text>
</comment>
<name>X0SYS2_9ZZZZ</name>
<protein>
    <submittedName>
        <fullName evidence="1">Uncharacterized protein</fullName>
    </submittedName>
</protein>
<organism evidence="1">
    <name type="scientific">marine sediment metagenome</name>
    <dbReference type="NCBI Taxonomy" id="412755"/>
    <lineage>
        <taxon>unclassified sequences</taxon>
        <taxon>metagenomes</taxon>
        <taxon>ecological metagenomes</taxon>
    </lineage>
</organism>
<dbReference type="AlphaFoldDB" id="X0SYS2"/>
<dbReference type="EMBL" id="BARS01004623">
    <property type="protein sequence ID" value="GAF81067.1"/>
    <property type="molecule type" value="Genomic_DNA"/>
</dbReference>